<dbReference type="PANTHER" id="PTHR43163:SF6">
    <property type="entry name" value="DIPEPTIDE TRANSPORT SYSTEM PERMEASE PROTEIN DPPB-RELATED"/>
    <property type="match status" value="1"/>
</dbReference>
<dbReference type="InterPro" id="IPR035906">
    <property type="entry name" value="MetI-like_sf"/>
</dbReference>
<evidence type="ECO:0000313" key="10">
    <source>
        <dbReference type="Proteomes" id="UP001180737"/>
    </source>
</evidence>
<evidence type="ECO:0000256" key="1">
    <source>
        <dbReference type="ARBA" id="ARBA00004651"/>
    </source>
</evidence>
<feature type="transmembrane region" description="Helical" evidence="7">
    <location>
        <begin position="99"/>
        <end position="122"/>
    </location>
</feature>
<feature type="transmembrane region" description="Helical" evidence="7">
    <location>
        <begin position="134"/>
        <end position="161"/>
    </location>
</feature>
<dbReference type="Gene3D" id="1.10.3720.10">
    <property type="entry name" value="MetI-like"/>
    <property type="match status" value="1"/>
</dbReference>
<keyword evidence="5 7" id="KW-1133">Transmembrane helix</keyword>
<reference evidence="9" key="1">
    <citation type="submission" date="2024-05" db="EMBL/GenBank/DDBJ databases">
        <title>30 novel species of actinomycetes from the DSMZ collection.</title>
        <authorList>
            <person name="Nouioui I."/>
        </authorList>
    </citation>
    <scope>NUCLEOTIDE SEQUENCE</scope>
    <source>
        <strain evidence="9">DSM 3412</strain>
    </source>
</reference>
<feature type="transmembrane region" description="Helical" evidence="7">
    <location>
        <begin position="238"/>
        <end position="260"/>
    </location>
</feature>
<dbReference type="PANTHER" id="PTHR43163">
    <property type="entry name" value="DIPEPTIDE TRANSPORT SYSTEM PERMEASE PROTEIN DPPB-RELATED"/>
    <property type="match status" value="1"/>
</dbReference>
<gene>
    <name evidence="9" type="ORF">RM704_13470</name>
</gene>
<feature type="transmembrane region" description="Helical" evidence="7">
    <location>
        <begin position="280"/>
        <end position="306"/>
    </location>
</feature>
<feature type="domain" description="ABC transmembrane type-1" evidence="8">
    <location>
        <begin position="95"/>
        <end position="299"/>
    </location>
</feature>
<proteinExistence type="inferred from homology"/>
<dbReference type="InterPro" id="IPR000515">
    <property type="entry name" value="MetI-like"/>
</dbReference>
<dbReference type="CDD" id="cd06261">
    <property type="entry name" value="TM_PBP2"/>
    <property type="match status" value="1"/>
</dbReference>
<evidence type="ECO:0000256" key="4">
    <source>
        <dbReference type="ARBA" id="ARBA00022692"/>
    </source>
</evidence>
<keyword evidence="2 7" id="KW-0813">Transport</keyword>
<sequence length="313" mass="33136">MYRVLLRKFLRAVTILLVVSFTTYLLMYGKGPGIVRAVLGREAQEADIRREVARLGLDRPLLVQYGDWLQGLLTGDLGESLFTGQSVTSLLATRVPVTLALVFLTLVMMAVLSVLLGVTAAVRGGWIDRVVQFLSVLGAAVPPFVIAIGLVFTFAIAVRVFPATGYVSPDQSFGGWIASVTLPTLALLIGAVAGAAAQFRGAVIDTLSQDFVRTLRARGISEREVVFRHVLRNAGGPGLMTLNLGVMTLLGGAVFIEQIFALPGLGSAGLEASLQGDVPVVMGILVVAIAIVLVVNLFADLANAALTPKVRTR</sequence>
<comment type="subcellular location">
    <subcellularLocation>
        <location evidence="1 7">Cell membrane</location>
        <topology evidence="1 7">Multi-pass membrane protein</topology>
    </subcellularLocation>
</comment>
<protein>
    <submittedName>
        <fullName evidence="9">ABC transporter permease</fullName>
    </submittedName>
</protein>
<evidence type="ECO:0000256" key="2">
    <source>
        <dbReference type="ARBA" id="ARBA00022448"/>
    </source>
</evidence>
<comment type="similarity">
    <text evidence="7">Belongs to the binding-protein-dependent transport system permease family.</text>
</comment>
<evidence type="ECO:0000259" key="8">
    <source>
        <dbReference type="PROSITE" id="PS50928"/>
    </source>
</evidence>
<evidence type="ECO:0000256" key="7">
    <source>
        <dbReference type="RuleBase" id="RU363032"/>
    </source>
</evidence>
<keyword evidence="3" id="KW-1003">Cell membrane</keyword>
<keyword evidence="6 7" id="KW-0472">Membrane</keyword>
<accession>A0ABU2YVX8</accession>
<dbReference type="PROSITE" id="PS50928">
    <property type="entry name" value="ABC_TM1"/>
    <property type="match status" value="1"/>
</dbReference>
<evidence type="ECO:0000256" key="3">
    <source>
        <dbReference type="ARBA" id="ARBA00022475"/>
    </source>
</evidence>
<dbReference type="RefSeq" id="WP_033531060.1">
    <property type="nucleotide sequence ID" value="NZ_JAVRFJ010000010.1"/>
</dbReference>
<evidence type="ECO:0000256" key="6">
    <source>
        <dbReference type="ARBA" id="ARBA00023136"/>
    </source>
</evidence>
<dbReference type="EMBL" id="JAVRFJ010000010">
    <property type="protein sequence ID" value="MDT0568467.1"/>
    <property type="molecule type" value="Genomic_DNA"/>
</dbReference>
<dbReference type="Pfam" id="PF00528">
    <property type="entry name" value="BPD_transp_1"/>
    <property type="match status" value="1"/>
</dbReference>
<dbReference type="Pfam" id="PF19300">
    <property type="entry name" value="BPD_transp_1_N"/>
    <property type="match status" value="1"/>
</dbReference>
<organism evidence="9 10">
    <name type="scientific">Streptomyces gottesmaniae</name>
    <dbReference type="NCBI Taxonomy" id="3075518"/>
    <lineage>
        <taxon>Bacteria</taxon>
        <taxon>Bacillati</taxon>
        <taxon>Actinomycetota</taxon>
        <taxon>Actinomycetes</taxon>
        <taxon>Kitasatosporales</taxon>
        <taxon>Streptomycetaceae</taxon>
        <taxon>Streptomyces</taxon>
    </lineage>
</organism>
<name>A0ABU2YVX8_9ACTN</name>
<keyword evidence="4 7" id="KW-0812">Transmembrane</keyword>
<dbReference type="SUPFAM" id="SSF161098">
    <property type="entry name" value="MetI-like"/>
    <property type="match status" value="1"/>
</dbReference>
<keyword evidence="10" id="KW-1185">Reference proteome</keyword>
<comment type="caution">
    <text evidence="9">The sequence shown here is derived from an EMBL/GenBank/DDBJ whole genome shotgun (WGS) entry which is preliminary data.</text>
</comment>
<feature type="transmembrane region" description="Helical" evidence="7">
    <location>
        <begin position="173"/>
        <end position="197"/>
    </location>
</feature>
<dbReference type="InterPro" id="IPR045621">
    <property type="entry name" value="BPD_transp_1_N"/>
</dbReference>
<dbReference type="Proteomes" id="UP001180737">
    <property type="component" value="Unassembled WGS sequence"/>
</dbReference>
<evidence type="ECO:0000256" key="5">
    <source>
        <dbReference type="ARBA" id="ARBA00022989"/>
    </source>
</evidence>
<feature type="transmembrane region" description="Helical" evidence="7">
    <location>
        <begin position="9"/>
        <end position="29"/>
    </location>
</feature>
<evidence type="ECO:0000313" key="9">
    <source>
        <dbReference type="EMBL" id="MDT0568467.1"/>
    </source>
</evidence>